<evidence type="ECO:0000313" key="6">
    <source>
        <dbReference type="Proteomes" id="UP000053244"/>
    </source>
</evidence>
<dbReference type="GO" id="GO:0003700">
    <property type="term" value="F:DNA-binding transcription factor activity"/>
    <property type="evidence" value="ECO:0007669"/>
    <property type="project" value="InterPro"/>
</dbReference>
<keyword evidence="2" id="KW-0238">DNA-binding</keyword>
<dbReference type="GO" id="GO:0006950">
    <property type="term" value="P:response to stress"/>
    <property type="evidence" value="ECO:0007669"/>
    <property type="project" value="TreeGrafter"/>
</dbReference>
<dbReference type="Gene3D" id="1.10.10.10">
    <property type="entry name" value="Winged helix-like DNA-binding domain superfamily/Winged helix DNA-binding domain"/>
    <property type="match status" value="1"/>
</dbReference>
<dbReference type="SUPFAM" id="SSF46785">
    <property type="entry name" value="Winged helix' DNA-binding domain"/>
    <property type="match status" value="1"/>
</dbReference>
<evidence type="ECO:0000256" key="1">
    <source>
        <dbReference type="ARBA" id="ARBA00023015"/>
    </source>
</evidence>
<evidence type="ECO:0000259" key="4">
    <source>
        <dbReference type="PROSITE" id="PS50995"/>
    </source>
</evidence>
<dbReference type="OrthoDB" id="3573114at2"/>
<dbReference type="PROSITE" id="PS01117">
    <property type="entry name" value="HTH_MARR_1"/>
    <property type="match status" value="1"/>
</dbReference>
<evidence type="ECO:0000313" key="5">
    <source>
        <dbReference type="EMBL" id="KUL22820.1"/>
    </source>
</evidence>
<accession>A0A101J9U0</accession>
<comment type="caution">
    <text evidence="5">The sequence shown here is derived from an EMBL/GenBank/DDBJ whole genome shotgun (WGS) entry which is preliminary data.</text>
</comment>
<dbReference type="AlphaFoldDB" id="A0A101J9U0"/>
<dbReference type="PROSITE" id="PS50995">
    <property type="entry name" value="HTH_MARR_2"/>
    <property type="match status" value="1"/>
</dbReference>
<feature type="domain" description="HTH marR-type" evidence="4">
    <location>
        <begin position="13"/>
        <end position="147"/>
    </location>
</feature>
<proteinExistence type="predicted"/>
<gene>
    <name evidence="5" type="ORF">ADL15_47390</name>
</gene>
<dbReference type="Pfam" id="PF01047">
    <property type="entry name" value="MarR"/>
    <property type="match status" value="1"/>
</dbReference>
<dbReference type="InterPro" id="IPR039422">
    <property type="entry name" value="MarR/SlyA-like"/>
</dbReference>
<dbReference type="InterPro" id="IPR036388">
    <property type="entry name" value="WH-like_DNA-bd_sf"/>
</dbReference>
<dbReference type="SMART" id="SM00347">
    <property type="entry name" value="HTH_MARR"/>
    <property type="match status" value="1"/>
</dbReference>
<reference evidence="5 6" key="1">
    <citation type="submission" date="2015-10" db="EMBL/GenBank/DDBJ databases">
        <authorList>
            <person name="Gilbert D.G."/>
        </authorList>
    </citation>
    <scope>NUCLEOTIDE SEQUENCE [LARGE SCALE GENOMIC DNA]</scope>
    <source>
        <strain evidence="5 6">NRRL B-16712</strain>
    </source>
</reference>
<keyword evidence="1" id="KW-0805">Transcription regulation</keyword>
<name>A0A101J9U0_9ACTN</name>
<organism evidence="5 6">
    <name type="scientific">Actinoplanes awajinensis subsp. mycoplanecinus</name>
    <dbReference type="NCBI Taxonomy" id="135947"/>
    <lineage>
        <taxon>Bacteria</taxon>
        <taxon>Bacillati</taxon>
        <taxon>Actinomycetota</taxon>
        <taxon>Actinomycetes</taxon>
        <taxon>Micromonosporales</taxon>
        <taxon>Micromonosporaceae</taxon>
        <taxon>Actinoplanes</taxon>
    </lineage>
</organism>
<dbReference type="InterPro" id="IPR000835">
    <property type="entry name" value="HTH_MarR-typ"/>
</dbReference>
<evidence type="ECO:0000256" key="3">
    <source>
        <dbReference type="ARBA" id="ARBA00023163"/>
    </source>
</evidence>
<keyword evidence="3" id="KW-0804">Transcription</keyword>
<keyword evidence="6" id="KW-1185">Reference proteome</keyword>
<dbReference type="InterPro" id="IPR036390">
    <property type="entry name" value="WH_DNA-bd_sf"/>
</dbReference>
<sequence>MIDGTRIEQEPGEAEVTDALLALSRVLVGISARALGSLDEEVTLPQFRTLILLVSRGSLRAVDLAEELDVTPSTATRMCDRLVRKGLVARHERPADRRSSWVTLTSAGQDLVGDVMRRRRQVLADLVADVSLTRPVAFASVVNALVEAAGDVPDAQWWRQWSSAVPSGEDSARDLSR</sequence>
<dbReference type="InterPro" id="IPR023187">
    <property type="entry name" value="Tscrpt_reg_MarR-type_CS"/>
</dbReference>
<dbReference type="PRINTS" id="PR00598">
    <property type="entry name" value="HTHMARR"/>
</dbReference>
<dbReference type="RefSeq" id="WP_067706935.1">
    <property type="nucleotide sequence ID" value="NZ_LLZH01000337.1"/>
</dbReference>
<dbReference type="EMBL" id="LLZH01000337">
    <property type="protein sequence ID" value="KUL22820.1"/>
    <property type="molecule type" value="Genomic_DNA"/>
</dbReference>
<protein>
    <recommendedName>
        <fullName evidence="4">HTH marR-type domain-containing protein</fullName>
    </recommendedName>
</protein>
<dbReference type="PANTHER" id="PTHR33164:SF94">
    <property type="entry name" value="TRANSCRIPTIONAL REGULATORY PROTEIN-RELATED"/>
    <property type="match status" value="1"/>
</dbReference>
<dbReference type="PANTHER" id="PTHR33164">
    <property type="entry name" value="TRANSCRIPTIONAL REGULATOR, MARR FAMILY"/>
    <property type="match status" value="1"/>
</dbReference>
<evidence type="ECO:0000256" key="2">
    <source>
        <dbReference type="ARBA" id="ARBA00023125"/>
    </source>
</evidence>
<dbReference type="Proteomes" id="UP000053244">
    <property type="component" value="Unassembled WGS sequence"/>
</dbReference>
<dbReference type="GO" id="GO:0003677">
    <property type="term" value="F:DNA binding"/>
    <property type="evidence" value="ECO:0007669"/>
    <property type="project" value="UniProtKB-KW"/>
</dbReference>